<proteinExistence type="predicted"/>
<keyword evidence="4" id="KW-1185">Reference proteome</keyword>
<accession>A0A4P9ZP61</accession>
<dbReference type="AlphaFoldDB" id="A0A4P9ZP61"/>
<sequence length="206" mass="22223">MLNFKSTTALLVLAITVSNLTVSQASLPHDIHQTYSGPASLQRRSPSNGASSAVRRAVRINNPLDSLPDLLSDIYDACTQESPAPVEKKDNKPASIPGSSLTSKPDSPPASKPASPPVSATASKSVDECEKKKEIALVKFRDMMVEKATANENTQKLWEIFQKLPTKEFSAFLNNVKIAGIDLKWEGSGEHNEDLKVPISAGRGKQ</sequence>
<feature type="signal peptide" evidence="2">
    <location>
        <begin position="1"/>
        <end position="25"/>
    </location>
</feature>
<organism evidence="3 4">
    <name type="scientific">Dimargaris cristalligena</name>
    <dbReference type="NCBI Taxonomy" id="215637"/>
    <lineage>
        <taxon>Eukaryota</taxon>
        <taxon>Fungi</taxon>
        <taxon>Fungi incertae sedis</taxon>
        <taxon>Zoopagomycota</taxon>
        <taxon>Kickxellomycotina</taxon>
        <taxon>Dimargaritomycetes</taxon>
        <taxon>Dimargaritales</taxon>
        <taxon>Dimargaritaceae</taxon>
        <taxon>Dimargaris</taxon>
    </lineage>
</organism>
<evidence type="ECO:0000313" key="3">
    <source>
        <dbReference type="EMBL" id="RKP34421.1"/>
    </source>
</evidence>
<feature type="chain" id="PRO_5020450854" description="RxLR effector protein" evidence="2">
    <location>
        <begin position="26"/>
        <end position="206"/>
    </location>
</feature>
<feature type="compositionally biased region" description="Polar residues" evidence="1">
    <location>
        <begin position="33"/>
        <end position="51"/>
    </location>
</feature>
<gene>
    <name evidence="3" type="ORF">BJ085DRAFT_36195</name>
</gene>
<evidence type="ECO:0008006" key="5">
    <source>
        <dbReference type="Google" id="ProtNLM"/>
    </source>
</evidence>
<evidence type="ECO:0000256" key="1">
    <source>
        <dbReference type="SAM" id="MobiDB-lite"/>
    </source>
</evidence>
<name>A0A4P9ZP61_9FUNG</name>
<feature type="region of interest" description="Disordered" evidence="1">
    <location>
        <begin position="81"/>
        <end position="126"/>
    </location>
</feature>
<evidence type="ECO:0000256" key="2">
    <source>
        <dbReference type="SAM" id="SignalP"/>
    </source>
</evidence>
<dbReference type="Proteomes" id="UP000268162">
    <property type="component" value="Unassembled WGS sequence"/>
</dbReference>
<reference evidence="4" key="1">
    <citation type="journal article" date="2018" name="Nat. Microbiol.">
        <title>Leveraging single-cell genomics to expand the fungal tree of life.</title>
        <authorList>
            <person name="Ahrendt S.R."/>
            <person name="Quandt C.A."/>
            <person name="Ciobanu D."/>
            <person name="Clum A."/>
            <person name="Salamov A."/>
            <person name="Andreopoulos B."/>
            <person name="Cheng J.F."/>
            <person name="Woyke T."/>
            <person name="Pelin A."/>
            <person name="Henrissat B."/>
            <person name="Reynolds N.K."/>
            <person name="Benny G.L."/>
            <person name="Smith M.E."/>
            <person name="James T.Y."/>
            <person name="Grigoriev I.V."/>
        </authorList>
    </citation>
    <scope>NUCLEOTIDE SEQUENCE [LARGE SCALE GENOMIC DNA]</scope>
    <source>
        <strain evidence="4">RSA 468</strain>
    </source>
</reference>
<feature type="region of interest" description="Disordered" evidence="1">
    <location>
        <begin position="33"/>
        <end position="53"/>
    </location>
</feature>
<keyword evidence="2" id="KW-0732">Signal</keyword>
<protein>
    <recommendedName>
        <fullName evidence="5">RxLR effector protein</fullName>
    </recommendedName>
</protein>
<feature type="compositionally biased region" description="Pro residues" evidence="1">
    <location>
        <begin position="106"/>
        <end position="116"/>
    </location>
</feature>
<evidence type="ECO:0000313" key="4">
    <source>
        <dbReference type="Proteomes" id="UP000268162"/>
    </source>
</evidence>
<dbReference type="EMBL" id="ML003209">
    <property type="protein sequence ID" value="RKP34421.1"/>
    <property type="molecule type" value="Genomic_DNA"/>
</dbReference>